<feature type="region of interest" description="Disordered" evidence="6">
    <location>
        <begin position="535"/>
        <end position="557"/>
    </location>
</feature>
<feature type="compositionally biased region" description="Low complexity" evidence="6">
    <location>
        <begin position="64"/>
        <end position="87"/>
    </location>
</feature>
<keyword evidence="9" id="KW-1185">Reference proteome</keyword>
<keyword evidence="5" id="KW-0539">Nucleus</keyword>
<dbReference type="GO" id="GO:0016592">
    <property type="term" value="C:mediator complex"/>
    <property type="evidence" value="ECO:0007669"/>
    <property type="project" value="InterPro"/>
</dbReference>
<evidence type="ECO:0000256" key="6">
    <source>
        <dbReference type="SAM" id="MobiDB-lite"/>
    </source>
</evidence>
<dbReference type="SMART" id="SM01281">
    <property type="entry name" value="Med12"/>
    <property type="match status" value="1"/>
</dbReference>
<gene>
    <name evidence="8" type="ORF">BWQ96_04053</name>
</gene>
<dbReference type="EMBL" id="NBIV01000043">
    <property type="protein sequence ID" value="PXF46176.1"/>
    <property type="molecule type" value="Genomic_DNA"/>
</dbReference>
<feature type="region of interest" description="Disordered" evidence="6">
    <location>
        <begin position="581"/>
        <end position="606"/>
    </location>
</feature>
<dbReference type="Proteomes" id="UP000247409">
    <property type="component" value="Unassembled WGS sequence"/>
</dbReference>
<evidence type="ECO:0000256" key="1">
    <source>
        <dbReference type="ARBA" id="ARBA00004123"/>
    </source>
</evidence>
<dbReference type="GO" id="GO:0006357">
    <property type="term" value="P:regulation of transcription by RNA polymerase II"/>
    <property type="evidence" value="ECO:0007669"/>
    <property type="project" value="InterPro"/>
</dbReference>
<evidence type="ECO:0000313" key="8">
    <source>
        <dbReference type="EMBL" id="PXF46176.1"/>
    </source>
</evidence>
<feature type="region of interest" description="Disordered" evidence="6">
    <location>
        <begin position="420"/>
        <end position="441"/>
    </location>
</feature>
<feature type="region of interest" description="Disordered" evidence="6">
    <location>
        <begin position="62"/>
        <end position="89"/>
    </location>
</feature>
<sequence length="1473" mass="162198">MDEPIPPWVPEISPGVHADVYPVDPVRHPQNPYFQYPAELRLDRAAVINGYAERRLPYEFASRLPTEGPPSLSSSPPQHQTPTLTQTDLSKLKNGLVALRRARPNKLQRVQVSPPSNNNNPQTAPRSFPLQKPPLSQTLDDWFNRLSKGSHHPLSELSRSVPLGPAIVRAARKVIEMMATSSISTQRAAWYIRIAVLNECVKQMRPDRPPPSPKLFWTKQLCSLLKTEIEAFRARKMAMLGRMERVTFWNYVLDLARWQADEGLLDVSKWITAIAHALREELISMQSFSSPGTKITVMAARRFLPEFLSSPDAARVLLDALLTGAGFIIKASRASGNAARESAKSKNTPRKISKRTALPSPTAGPAPGAAAVSTANECHVEIMHLLATGLKAMQVSVPPVTDEFNMATFERLVRKAADTIQASRDRRKEKDPKPDYRTKEEKMMSPNLAIRQFEMLSAHGDVARVVSILRAAYRERGGTPMAVRKVCEWTLSPSVPDRAEAICVACAVFHRLAAESASSATSSSRVVRNGANMKRSKKGIHPTRTPALSSKPGNLNGTQAPPLQRDIWHFIKQYANLKVPDTTDRDETDRDDAVVNERSRARKPESLDEDDSIVRFIAHLCRHELLSLPAFVRDVSRLSAVHNPGTAFLVKCLSLLPDPVDKSTSDCRRSILRKYGFHSSSKSSYPHGVCEKSLAIAGSGDASLMAAQVDALGGRGATNVIMSTIDALCQQDLTSMNGDVHELHRKLTTMVSFMVSLGEAATAVEWVMDSLDALVENSPVWKSSVMKAKRRSLSVSLARLISNLSRYIAASGYLEKVFMVFKAIWCSAWLDSDLETELLRTLSSFARYCGSRIIPSPPFWMKMAAKNLKHFGEDAKGLSCIPLALACMRGQEDYRKAGSSTLNEVLNLSNRENLGVSADDDVAQLCSRAVLNGIQISQLRACFAGNEGSFVVDDLFRCGFNANDILGSVLIPVLKHSLLESGSLETPVATFSQLSAKALHLIESNRNDVRFQGIRPAILLEFVTLLFCGCYYGHTNSSESLEVLFAIKWVWKILAPYSSIELAKRLRVRADFYCGRLDVDKTELSASLFNMISRLCGQETGGDEETVLKSIGSTPFGEVEMLLALLAQHRRESGGEDDFGLKVSGQATLVMCKHSARTLVAVALRCCAQDVSRQSVAGYVVHQASHGMQESLTYVLRGLTVEAYKNNEVHRERSLQWCQMDAARRGLLETAIASLKAEHAVDVEAALFEQLSGASRLLSEALTEGRAPSSIVEDGELISDALESRLLCILRCPRMSVHAERWRQRAQEVAELLKSGIGIMTGSAIAAACNLLDLCLRSMRDSSTSADEHANGIAVNQVLEWPENQELKRQLEATLVAAMRWVEPAERAIMAKLIPRRMGYGSGLSRPVKVLKGDGSVVDNWILLEGYGRGADEESAIGAEDMWRQGDSIVDRESAIGTVHLKRTYSTFASLAV</sequence>
<dbReference type="Pfam" id="PF09497">
    <property type="entry name" value="Med12"/>
    <property type="match status" value="1"/>
</dbReference>
<feature type="compositionally biased region" description="Low complexity" evidence="6">
    <location>
        <begin position="356"/>
        <end position="370"/>
    </location>
</feature>
<feature type="compositionally biased region" description="Polar residues" evidence="6">
    <location>
        <begin position="546"/>
        <end position="557"/>
    </location>
</feature>
<comment type="caution">
    <text evidence="8">The sequence shown here is derived from an EMBL/GenBank/DDBJ whole genome shotgun (WGS) entry which is preliminary data.</text>
</comment>
<evidence type="ECO:0000256" key="5">
    <source>
        <dbReference type="ARBA" id="ARBA00023242"/>
    </source>
</evidence>
<accession>A0A2V3IVK3</accession>
<dbReference type="PANTHER" id="PTHR46567:SF1">
    <property type="entry name" value="MEDIATOR OF RNA POLYMERASE II TRANSCRIPTION SUBUNIT 12"/>
    <property type="match status" value="1"/>
</dbReference>
<dbReference type="InterPro" id="IPR019035">
    <property type="entry name" value="Mediator_Med12"/>
</dbReference>
<proteinExistence type="inferred from homology"/>
<comment type="similarity">
    <text evidence="2">Belongs to the Mediator complex subunit 12 family.</text>
</comment>
<dbReference type="GO" id="GO:0003712">
    <property type="term" value="F:transcription coregulator activity"/>
    <property type="evidence" value="ECO:0007669"/>
    <property type="project" value="InterPro"/>
</dbReference>
<evidence type="ECO:0000256" key="2">
    <source>
        <dbReference type="ARBA" id="ARBA00010289"/>
    </source>
</evidence>
<organism evidence="8 9">
    <name type="scientific">Gracilariopsis chorda</name>
    <dbReference type="NCBI Taxonomy" id="448386"/>
    <lineage>
        <taxon>Eukaryota</taxon>
        <taxon>Rhodophyta</taxon>
        <taxon>Florideophyceae</taxon>
        <taxon>Rhodymeniophycidae</taxon>
        <taxon>Gracilariales</taxon>
        <taxon>Gracilariaceae</taxon>
        <taxon>Gracilariopsis</taxon>
    </lineage>
</organism>
<feature type="region of interest" description="Disordered" evidence="6">
    <location>
        <begin position="338"/>
        <end position="370"/>
    </location>
</feature>
<dbReference type="OrthoDB" id="10361788at2759"/>
<reference evidence="8 9" key="1">
    <citation type="journal article" date="2018" name="Mol. Biol. Evol.">
        <title>Analysis of the draft genome of the red seaweed Gracilariopsis chorda provides insights into genome size evolution in Rhodophyta.</title>
        <authorList>
            <person name="Lee J."/>
            <person name="Yang E.C."/>
            <person name="Graf L."/>
            <person name="Yang J.H."/>
            <person name="Qiu H."/>
            <person name="Zel Zion U."/>
            <person name="Chan C.X."/>
            <person name="Stephens T.G."/>
            <person name="Weber A.P.M."/>
            <person name="Boo G.H."/>
            <person name="Boo S.M."/>
            <person name="Kim K.M."/>
            <person name="Shin Y."/>
            <person name="Jung M."/>
            <person name="Lee S.J."/>
            <person name="Yim H.S."/>
            <person name="Lee J.H."/>
            <person name="Bhattacharya D."/>
            <person name="Yoon H.S."/>
        </authorList>
    </citation>
    <scope>NUCLEOTIDE SEQUENCE [LARGE SCALE GENOMIC DNA]</scope>
    <source>
        <strain evidence="8 9">SKKU-2015</strain>
        <tissue evidence="8">Whole body</tissue>
    </source>
</reference>
<evidence type="ECO:0000256" key="4">
    <source>
        <dbReference type="ARBA" id="ARBA00023163"/>
    </source>
</evidence>
<dbReference type="PANTHER" id="PTHR46567">
    <property type="entry name" value="MEDIATOR OF RNA POLYMERASE II TRANSCRIPTION SUBUNIT 12"/>
    <property type="match status" value="1"/>
</dbReference>
<comment type="subcellular location">
    <subcellularLocation>
        <location evidence="1">Nucleus</location>
    </subcellularLocation>
</comment>
<keyword evidence="3" id="KW-0805">Transcription regulation</keyword>
<keyword evidence="4" id="KW-0804">Transcription</keyword>
<protein>
    <recommendedName>
        <fullName evidence="7">Mediator complex subunit Med12 domain-containing protein</fullName>
    </recommendedName>
</protein>
<evidence type="ECO:0000313" key="9">
    <source>
        <dbReference type="Proteomes" id="UP000247409"/>
    </source>
</evidence>
<name>A0A2V3IVK3_9FLOR</name>
<feature type="domain" description="Mediator complex subunit Med12" evidence="7">
    <location>
        <begin position="127"/>
        <end position="193"/>
    </location>
</feature>
<feature type="region of interest" description="Disordered" evidence="6">
    <location>
        <begin position="103"/>
        <end position="133"/>
    </location>
</feature>
<evidence type="ECO:0000259" key="7">
    <source>
        <dbReference type="SMART" id="SM01281"/>
    </source>
</evidence>
<evidence type="ECO:0000256" key="3">
    <source>
        <dbReference type="ARBA" id="ARBA00023015"/>
    </source>
</evidence>